<keyword evidence="1" id="KW-0472">Membrane</keyword>
<protein>
    <submittedName>
        <fullName evidence="2">Uncharacterized protein</fullName>
    </submittedName>
</protein>
<keyword evidence="3" id="KW-1185">Reference proteome</keyword>
<dbReference type="EMBL" id="BAABCA010000003">
    <property type="protein sequence ID" value="GAA4234348.1"/>
    <property type="molecule type" value="Genomic_DNA"/>
</dbReference>
<evidence type="ECO:0000313" key="3">
    <source>
        <dbReference type="Proteomes" id="UP001501496"/>
    </source>
</evidence>
<reference evidence="3" key="1">
    <citation type="journal article" date="2019" name="Int. J. Syst. Evol. Microbiol.">
        <title>The Global Catalogue of Microorganisms (GCM) 10K type strain sequencing project: providing services to taxonomists for standard genome sequencing and annotation.</title>
        <authorList>
            <consortium name="The Broad Institute Genomics Platform"/>
            <consortium name="The Broad Institute Genome Sequencing Center for Infectious Disease"/>
            <person name="Wu L."/>
            <person name="Ma J."/>
        </authorList>
    </citation>
    <scope>NUCLEOTIDE SEQUENCE [LARGE SCALE GENOMIC DNA]</scope>
    <source>
        <strain evidence="3">JCM 17630</strain>
    </source>
</reference>
<organism evidence="2 3">
    <name type="scientific">Postechiella marina</name>
    <dbReference type="NCBI Taxonomy" id="943941"/>
    <lineage>
        <taxon>Bacteria</taxon>
        <taxon>Pseudomonadati</taxon>
        <taxon>Bacteroidota</taxon>
        <taxon>Flavobacteriia</taxon>
        <taxon>Flavobacteriales</taxon>
        <taxon>Flavobacteriaceae</taxon>
        <taxon>Postechiella</taxon>
    </lineage>
</organism>
<name>A0ABP8C607_9FLAO</name>
<keyword evidence="1" id="KW-0812">Transmembrane</keyword>
<accession>A0ABP8C607</accession>
<comment type="caution">
    <text evidence="2">The sequence shown here is derived from an EMBL/GenBank/DDBJ whole genome shotgun (WGS) entry which is preliminary data.</text>
</comment>
<evidence type="ECO:0000313" key="2">
    <source>
        <dbReference type="EMBL" id="GAA4234348.1"/>
    </source>
</evidence>
<evidence type="ECO:0000256" key="1">
    <source>
        <dbReference type="SAM" id="Phobius"/>
    </source>
</evidence>
<sequence>MAPIKFEENIKEKLEERRIKPQSDSWSNLSARLEAESHTKNTKAFWWLGIAASVIGVLFVAKHFVSDNTKQESMRNVVINPQTKTIKTEKIEVEKPLLKELITVTEKIATRRGVENNKTDKSVKKELETESFIAEIKEEVAIQLKKETTKEEVAIIPRALTFEEAKIQEVAAQINVLDETETVITDDLIEDLLEKSQREIMLDRLNSDTTGVVNARLLLESVEQDLDASFRDRVFEALKNNYNKVRTAVAQRND</sequence>
<keyword evidence="1" id="KW-1133">Transmembrane helix</keyword>
<feature type="transmembrane region" description="Helical" evidence="1">
    <location>
        <begin position="44"/>
        <end position="65"/>
    </location>
</feature>
<dbReference type="Proteomes" id="UP001501496">
    <property type="component" value="Unassembled WGS sequence"/>
</dbReference>
<gene>
    <name evidence="2" type="ORF">GCM10022291_13460</name>
</gene>
<dbReference type="RefSeq" id="WP_344787371.1">
    <property type="nucleotide sequence ID" value="NZ_BAABCA010000003.1"/>
</dbReference>
<proteinExistence type="predicted"/>